<keyword evidence="2" id="KW-1185">Reference proteome</keyword>
<dbReference type="Proteomes" id="UP000789366">
    <property type="component" value="Unassembled WGS sequence"/>
</dbReference>
<evidence type="ECO:0000313" key="2">
    <source>
        <dbReference type="Proteomes" id="UP000789366"/>
    </source>
</evidence>
<sequence length="684" mass="78919">MEENTSGLTVAVFGQKITAQEIEYQLEFQEYPRTSNTGVATVYNISTFEDENQQIATKVQDAFALKNIQYAYGDPGNIKKSIKCPFLGVKTRREYRTCQGIKVCECASSDLEVSHTSVDFESELYKKIFDSHEFSRDNAALSTFITAFKTPCRAINPVTNEQCDGLPILKEYSYVQGKSSTGIFIGCNKWQSTQCNHRYITINSRVNRQYLEKLFCEYSYIDSQSIITDPIKDCYYVQPISGKTSLCPFPHKTNNKVFEAKIIQKPCNVKFYHFLPLNLVECLFIVIVSIGEHNHPPPPPVKTPSTIVQDLENIINYENSLELTGRKFLTRPMLKAYLNGVQLNTLHPSFNNQSKLNYLIEKNRRSKYPHGQDIMGVIHEFIKNHQNAEDPYIRFIDNGQLIILCLKKEQAIALSELKYFEIDTSFKRVQGVYKEWEINAFIEKYSKTLCFARVFVKNQTIETYQHIFEELFTIIEQDIGHSFYFQHIHGQGLGCILADAEKAQAIEVLSALNQLENSNEKETQDKRQPWVLSAISCAFTKISMDIWNTIPDNTNAGKSAHANINRDGQNLSLLAAIYNASAFDQRQWSSVNIHELYNVPKKRKEKSTQHKEPTEPKKRKRTITSKENNNSQQNSDFVIPDDEEQTRWLNWEQKKLEILERTVALKERLIELNQQEKEHLNSSF</sequence>
<organism evidence="1 2">
    <name type="scientific">Cetraspora pellucida</name>
    <dbReference type="NCBI Taxonomy" id="1433469"/>
    <lineage>
        <taxon>Eukaryota</taxon>
        <taxon>Fungi</taxon>
        <taxon>Fungi incertae sedis</taxon>
        <taxon>Mucoromycota</taxon>
        <taxon>Glomeromycotina</taxon>
        <taxon>Glomeromycetes</taxon>
        <taxon>Diversisporales</taxon>
        <taxon>Gigasporaceae</taxon>
        <taxon>Cetraspora</taxon>
    </lineage>
</organism>
<comment type="caution">
    <text evidence="1">The sequence shown here is derived from an EMBL/GenBank/DDBJ whole genome shotgun (WGS) entry which is preliminary data.</text>
</comment>
<proteinExistence type="predicted"/>
<accession>A0ACA9KIV7</accession>
<gene>
    <name evidence="1" type="ORF">SPELUC_LOCUS1914</name>
</gene>
<name>A0ACA9KIV7_9GLOM</name>
<dbReference type="EMBL" id="CAJVPW010001124">
    <property type="protein sequence ID" value="CAG8476063.1"/>
    <property type="molecule type" value="Genomic_DNA"/>
</dbReference>
<evidence type="ECO:0000313" key="1">
    <source>
        <dbReference type="EMBL" id="CAG8476063.1"/>
    </source>
</evidence>
<reference evidence="1" key="1">
    <citation type="submission" date="2021-06" db="EMBL/GenBank/DDBJ databases">
        <authorList>
            <person name="Kallberg Y."/>
            <person name="Tangrot J."/>
            <person name="Rosling A."/>
        </authorList>
    </citation>
    <scope>NUCLEOTIDE SEQUENCE</scope>
    <source>
        <strain evidence="1">28 12/20/2015</strain>
    </source>
</reference>
<protein>
    <submittedName>
        <fullName evidence="1">2558_t:CDS:1</fullName>
    </submittedName>
</protein>